<evidence type="ECO:0000256" key="7">
    <source>
        <dbReference type="ARBA" id="ARBA00022990"/>
    </source>
</evidence>
<dbReference type="CDD" id="cd08253">
    <property type="entry name" value="zeta_crystallin"/>
    <property type="match status" value="1"/>
</dbReference>
<dbReference type="Pfam" id="PF00107">
    <property type="entry name" value="ADH_zinc_N"/>
    <property type="match status" value="1"/>
</dbReference>
<evidence type="ECO:0000256" key="4">
    <source>
        <dbReference type="ARBA" id="ARBA00022490"/>
    </source>
</evidence>
<dbReference type="Proteomes" id="UP000192578">
    <property type="component" value="Unassembled WGS sequence"/>
</dbReference>
<keyword evidence="4" id="KW-0963">Cytoplasm</keyword>
<comment type="caution">
    <text evidence="9">The sequence shown here is derived from an EMBL/GenBank/DDBJ whole genome shotgun (WGS) entry which is preliminary data.</text>
</comment>
<feature type="domain" description="Enoyl reductase (ER)" evidence="8">
    <location>
        <begin position="17"/>
        <end position="326"/>
    </location>
</feature>
<keyword evidence="7" id="KW-0007">Acetylation</keyword>
<dbReference type="PROSITE" id="PS01162">
    <property type="entry name" value="QOR_ZETA_CRYSTAL"/>
    <property type="match status" value="1"/>
</dbReference>
<comment type="subcellular location">
    <subcellularLocation>
        <location evidence="1">Cytoplasm</location>
    </subcellularLocation>
</comment>
<dbReference type="Pfam" id="PF08240">
    <property type="entry name" value="ADH_N"/>
    <property type="match status" value="1"/>
</dbReference>
<name>A0A1W0WC06_HYPEX</name>
<keyword evidence="6" id="KW-0694">RNA-binding</keyword>
<dbReference type="GO" id="GO:0008270">
    <property type="term" value="F:zinc ion binding"/>
    <property type="evidence" value="ECO:0007669"/>
    <property type="project" value="InterPro"/>
</dbReference>
<comment type="similarity">
    <text evidence="2">Belongs to the zinc-containing alcohol dehydrogenase family. Quinone oxidoreductase subfamily.</text>
</comment>
<comment type="subunit">
    <text evidence="3">Homotetramer.</text>
</comment>
<dbReference type="PANTHER" id="PTHR44154">
    <property type="entry name" value="QUINONE OXIDOREDUCTASE"/>
    <property type="match status" value="1"/>
</dbReference>
<dbReference type="InterPro" id="IPR011032">
    <property type="entry name" value="GroES-like_sf"/>
</dbReference>
<dbReference type="InterPro" id="IPR051603">
    <property type="entry name" value="Zinc-ADH_QOR/CCCR"/>
</dbReference>
<keyword evidence="5" id="KW-0521">NADP</keyword>
<dbReference type="EMBL" id="MTYJ01000138">
    <property type="protein sequence ID" value="OQV12692.1"/>
    <property type="molecule type" value="Genomic_DNA"/>
</dbReference>
<dbReference type="InterPro" id="IPR020843">
    <property type="entry name" value="ER"/>
</dbReference>
<dbReference type="GO" id="GO:0070402">
    <property type="term" value="F:NADPH binding"/>
    <property type="evidence" value="ECO:0007669"/>
    <property type="project" value="TreeGrafter"/>
</dbReference>
<evidence type="ECO:0000256" key="3">
    <source>
        <dbReference type="ARBA" id="ARBA00011881"/>
    </source>
</evidence>
<dbReference type="AlphaFoldDB" id="A0A1W0WC06"/>
<dbReference type="GO" id="GO:0003960">
    <property type="term" value="F:quinone reductase (NADPH) activity"/>
    <property type="evidence" value="ECO:0007669"/>
    <property type="project" value="TreeGrafter"/>
</dbReference>
<evidence type="ECO:0000256" key="6">
    <source>
        <dbReference type="ARBA" id="ARBA00022884"/>
    </source>
</evidence>
<accession>A0A1W0WC06</accession>
<sequence length="328" mass="34489">MAAPTGTMRAIRVFEFGGPDVLKLVEDQPIPVPAKGEVLLQVKAIGVNPSDLYTRARGQGTVQLPFIPGYDAAGVVAGFGSDVTKFKIGERVYVALARGAYAEFMVSDARRVHHLADHLTFSQGAAIGVPYFTSVRALKHKANVKPSDKVLVHGASGGTGLAAVQIAKSWGLDVVGTASTDEGAALVKAAGARLVLNHKDPNHEQNLKDATGGKGFDVILEMLASNVPLDVRVAATFGRIVVIGPGGGIPHIDPGPLILKEIAIVGLIQHLATDEEREETAKLLEDGIQKKITDPVIDQEFPLKRASQAHEAIASHTGGSKGKIIILP</sequence>
<dbReference type="SMART" id="SM00829">
    <property type="entry name" value="PKS_ER"/>
    <property type="match status" value="1"/>
</dbReference>
<dbReference type="Gene3D" id="3.40.50.720">
    <property type="entry name" value="NAD(P)-binding Rossmann-like Domain"/>
    <property type="match status" value="1"/>
</dbReference>
<evidence type="ECO:0000259" key="8">
    <source>
        <dbReference type="SMART" id="SM00829"/>
    </source>
</evidence>
<reference evidence="10" key="1">
    <citation type="submission" date="2017-01" db="EMBL/GenBank/DDBJ databases">
        <title>Comparative genomics of anhydrobiosis in the tardigrade Hypsibius dujardini.</title>
        <authorList>
            <person name="Yoshida Y."/>
            <person name="Koutsovoulos G."/>
            <person name="Laetsch D."/>
            <person name="Stevens L."/>
            <person name="Kumar S."/>
            <person name="Horikawa D."/>
            <person name="Ishino K."/>
            <person name="Komine S."/>
            <person name="Tomita M."/>
            <person name="Blaxter M."/>
            <person name="Arakawa K."/>
        </authorList>
    </citation>
    <scope>NUCLEOTIDE SEQUENCE [LARGE SCALE GENOMIC DNA]</scope>
    <source>
        <strain evidence="10">Z151</strain>
    </source>
</reference>
<evidence type="ECO:0000256" key="5">
    <source>
        <dbReference type="ARBA" id="ARBA00022857"/>
    </source>
</evidence>
<evidence type="ECO:0000256" key="2">
    <source>
        <dbReference type="ARBA" id="ARBA00010371"/>
    </source>
</evidence>
<dbReference type="InterPro" id="IPR002364">
    <property type="entry name" value="Quin_OxRdtase/zeta-crystal_CS"/>
</dbReference>
<dbReference type="InterPro" id="IPR013154">
    <property type="entry name" value="ADH-like_N"/>
</dbReference>
<dbReference type="OrthoDB" id="3509362at2759"/>
<dbReference type="GO" id="GO:0003730">
    <property type="term" value="F:mRNA 3'-UTR binding"/>
    <property type="evidence" value="ECO:0007669"/>
    <property type="project" value="TreeGrafter"/>
</dbReference>
<keyword evidence="10" id="KW-1185">Reference proteome</keyword>
<dbReference type="InterPro" id="IPR013149">
    <property type="entry name" value="ADH-like_C"/>
</dbReference>
<dbReference type="GO" id="GO:0005829">
    <property type="term" value="C:cytosol"/>
    <property type="evidence" value="ECO:0007669"/>
    <property type="project" value="TreeGrafter"/>
</dbReference>
<evidence type="ECO:0000313" key="9">
    <source>
        <dbReference type="EMBL" id="OQV12692.1"/>
    </source>
</evidence>
<dbReference type="SUPFAM" id="SSF50129">
    <property type="entry name" value="GroES-like"/>
    <property type="match status" value="1"/>
</dbReference>
<evidence type="ECO:0000313" key="10">
    <source>
        <dbReference type="Proteomes" id="UP000192578"/>
    </source>
</evidence>
<dbReference type="SUPFAM" id="SSF51735">
    <property type="entry name" value="NAD(P)-binding Rossmann-fold domains"/>
    <property type="match status" value="1"/>
</dbReference>
<organism evidence="9 10">
    <name type="scientific">Hypsibius exemplaris</name>
    <name type="common">Freshwater tardigrade</name>
    <dbReference type="NCBI Taxonomy" id="2072580"/>
    <lineage>
        <taxon>Eukaryota</taxon>
        <taxon>Metazoa</taxon>
        <taxon>Ecdysozoa</taxon>
        <taxon>Tardigrada</taxon>
        <taxon>Eutardigrada</taxon>
        <taxon>Parachela</taxon>
        <taxon>Hypsibioidea</taxon>
        <taxon>Hypsibiidae</taxon>
        <taxon>Hypsibius</taxon>
    </lineage>
</organism>
<dbReference type="PANTHER" id="PTHR44154:SF1">
    <property type="entry name" value="QUINONE OXIDOREDUCTASE"/>
    <property type="match status" value="1"/>
</dbReference>
<dbReference type="Gene3D" id="3.90.180.10">
    <property type="entry name" value="Medium-chain alcohol dehydrogenases, catalytic domain"/>
    <property type="match status" value="1"/>
</dbReference>
<proteinExistence type="inferred from homology"/>
<evidence type="ECO:0000256" key="1">
    <source>
        <dbReference type="ARBA" id="ARBA00004496"/>
    </source>
</evidence>
<dbReference type="FunFam" id="3.40.50.720:FF:000244">
    <property type="entry name" value="quinone oxidoreductase"/>
    <property type="match status" value="1"/>
</dbReference>
<protein>
    <submittedName>
        <fullName evidence="9">Zeta-crystallin</fullName>
    </submittedName>
</protein>
<dbReference type="InterPro" id="IPR036291">
    <property type="entry name" value="NAD(P)-bd_dom_sf"/>
</dbReference>
<gene>
    <name evidence="9" type="ORF">BV898_13013</name>
</gene>